<comment type="caution">
    <text evidence="12">The sequence shown here is derived from an EMBL/GenBank/DDBJ whole genome shotgun (WGS) entry which is preliminary data.</text>
</comment>
<dbReference type="GO" id="GO:1990246">
    <property type="term" value="C:uniplex complex"/>
    <property type="evidence" value="ECO:0007669"/>
    <property type="project" value="TreeGrafter"/>
</dbReference>
<keyword evidence="9 10" id="KW-0472">Membrane</keyword>
<keyword evidence="8" id="KW-0406">Ion transport</keyword>
<dbReference type="InterPro" id="IPR039055">
    <property type="entry name" value="MCU_fam"/>
</dbReference>
<gene>
    <name evidence="12" type="ORF">D0Y65_037989</name>
</gene>
<dbReference type="EMBL" id="QZWG01000014">
    <property type="protein sequence ID" value="RZB67955.1"/>
    <property type="molecule type" value="Genomic_DNA"/>
</dbReference>
<keyword evidence="7 10" id="KW-1133">Transmembrane helix</keyword>
<comment type="subcellular location">
    <subcellularLocation>
        <location evidence="1">Membrane</location>
        <topology evidence="1">Multi-pass membrane protein</topology>
    </subcellularLocation>
</comment>
<dbReference type="Pfam" id="PF04678">
    <property type="entry name" value="MCU"/>
    <property type="match status" value="1"/>
</dbReference>
<dbReference type="GO" id="GO:0036444">
    <property type="term" value="P:calcium import into the mitochondrion"/>
    <property type="evidence" value="ECO:0007669"/>
    <property type="project" value="TreeGrafter"/>
</dbReference>
<dbReference type="InterPro" id="IPR006769">
    <property type="entry name" value="MCU_C"/>
</dbReference>
<evidence type="ECO:0000256" key="6">
    <source>
        <dbReference type="ARBA" id="ARBA00022837"/>
    </source>
</evidence>
<dbReference type="PANTHER" id="PTHR13462">
    <property type="entry name" value="CALCIUM UNIPORTER PROTEIN, MITOCHONDRIAL"/>
    <property type="match status" value="1"/>
</dbReference>
<evidence type="ECO:0000256" key="7">
    <source>
        <dbReference type="ARBA" id="ARBA00022989"/>
    </source>
</evidence>
<evidence type="ECO:0000256" key="8">
    <source>
        <dbReference type="ARBA" id="ARBA00023065"/>
    </source>
</evidence>
<organism evidence="12 13">
    <name type="scientific">Glycine soja</name>
    <name type="common">Wild soybean</name>
    <dbReference type="NCBI Taxonomy" id="3848"/>
    <lineage>
        <taxon>Eukaryota</taxon>
        <taxon>Viridiplantae</taxon>
        <taxon>Streptophyta</taxon>
        <taxon>Embryophyta</taxon>
        <taxon>Tracheophyta</taxon>
        <taxon>Spermatophyta</taxon>
        <taxon>Magnoliopsida</taxon>
        <taxon>eudicotyledons</taxon>
        <taxon>Gunneridae</taxon>
        <taxon>Pentapetalae</taxon>
        <taxon>rosids</taxon>
        <taxon>fabids</taxon>
        <taxon>Fabales</taxon>
        <taxon>Fabaceae</taxon>
        <taxon>Papilionoideae</taxon>
        <taxon>50 kb inversion clade</taxon>
        <taxon>NPAAA clade</taxon>
        <taxon>indigoferoid/millettioid clade</taxon>
        <taxon>Phaseoleae</taxon>
        <taxon>Glycine</taxon>
        <taxon>Glycine subgen. Soja</taxon>
    </lineage>
</organism>
<proteinExistence type="inferred from homology"/>
<evidence type="ECO:0000313" key="12">
    <source>
        <dbReference type="EMBL" id="RZB67955.1"/>
    </source>
</evidence>
<evidence type="ECO:0000256" key="5">
    <source>
        <dbReference type="ARBA" id="ARBA00022692"/>
    </source>
</evidence>
<keyword evidence="4" id="KW-0109">Calcium transport</keyword>
<accession>A0A445H2Z4</accession>
<evidence type="ECO:0000256" key="3">
    <source>
        <dbReference type="ARBA" id="ARBA00022448"/>
    </source>
</evidence>
<evidence type="ECO:0000256" key="9">
    <source>
        <dbReference type="ARBA" id="ARBA00023136"/>
    </source>
</evidence>
<keyword evidence="6" id="KW-0106">Calcium</keyword>
<evidence type="ECO:0000256" key="4">
    <source>
        <dbReference type="ARBA" id="ARBA00022568"/>
    </source>
</evidence>
<reference evidence="12 13" key="1">
    <citation type="submission" date="2018-09" db="EMBL/GenBank/DDBJ databases">
        <title>A high-quality reference genome of wild soybean provides a powerful tool to mine soybean genomes.</title>
        <authorList>
            <person name="Xie M."/>
            <person name="Chung C.Y.L."/>
            <person name="Li M.-W."/>
            <person name="Wong F.-L."/>
            <person name="Chan T.-F."/>
            <person name="Lam H.-M."/>
        </authorList>
    </citation>
    <scope>NUCLEOTIDE SEQUENCE [LARGE SCALE GENOMIC DNA]</scope>
    <source>
        <strain evidence="13">cv. W05</strain>
        <tissue evidence="12">Hypocotyl of etiolated seedlings</tissue>
    </source>
</reference>
<feature type="transmembrane region" description="Helical" evidence="10">
    <location>
        <begin position="227"/>
        <end position="247"/>
    </location>
</feature>
<comment type="similarity">
    <text evidence="2">Belongs to the MCU (TC 1.A.77) family.</text>
</comment>
<evidence type="ECO:0000256" key="1">
    <source>
        <dbReference type="ARBA" id="ARBA00004141"/>
    </source>
</evidence>
<feature type="domain" description="Calcium uniporter protein C-terminal" evidence="11">
    <location>
        <begin position="153"/>
        <end position="311"/>
    </location>
</feature>
<keyword evidence="3" id="KW-0813">Transport</keyword>
<evidence type="ECO:0000259" key="11">
    <source>
        <dbReference type="Pfam" id="PF04678"/>
    </source>
</evidence>
<keyword evidence="13" id="KW-1185">Reference proteome</keyword>
<sequence length="347" mass="39868">MALRKLLSKRFFDGVKMTTPFERSVVLSSPLQQKAIAPPSTTRASSDDGGFLRRFFLLRRAVYHSGPARLPEFLSLPVGEKLRQKLKDINDIASAPIAGDAVFGNGMSVRDARKIMRASQMEKLKAKLRNFPESSVQYSEFLRICVEACENPEQGAEFAKILDDSGDVIVLGNAVFLRPEQVAKSIESLIYQSIANPNDPRRRELEHMEKQKWMIDEKAKAQVRAELYFGLGFLTVQTLGFMRLTFWELSWDVMEPICFFVTSFGFALAYLFFLKTSTEPTFQGFFHHRFRAKQERLMKTHNFDMSRYNELFKACCPNYHGSAKFEPSHPFHHLGETHLTDPRALYR</sequence>
<name>A0A445H2Z4_GLYSO</name>
<evidence type="ECO:0000313" key="13">
    <source>
        <dbReference type="Proteomes" id="UP000289340"/>
    </source>
</evidence>
<protein>
    <submittedName>
        <fullName evidence="12">Calcium uniporter protein 2, mitochondrial</fullName>
    </submittedName>
</protein>
<evidence type="ECO:0000256" key="10">
    <source>
        <dbReference type="SAM" id="Phobius"/>
    </source>
</evidence>
<dbReference type="AlphaFoldDB" id="A0A445H2Z4"/>
<dbReference type="Proteomes" id="UP000289340">
    <property type="component" value="Chromosome 14"/>
</dbReference>
<dbReference type="PANTHER" id="PTHR13462:SF17">
    <property type="entry name" value="CALCIUM UNIPORTER PROTEIN 4, MITOCHONDRIAL"/>
    <property type="match status" value="1"/>
</dbReference>
<dbReference type="GO" id="GO:0005262">
    <property type="term" value="F:calcium channel activity"/>
    <property type="evidence" value="ECO:0007669"/>
    <property type="project" value="TreeGrafter"/>
</dbReference>
<dbReference type="GO" id="GO:0015292">
    <property type="term" value="F:uniporter activity"/>
    <property type="evidence" value="ECO:0007669"/>
    <property type="project" value="TreeGrafter"/>
</dbReference>
<dbReference type="Gramene" id="XM_028344080.1">
    <property type="protein sequence ID" value="XP_028199881.1"/>
    <property type="gene ID" value="LOC114384412"/>
</dbReference>
<feature type="transmembrane region" description="Helical" evidence="10">
    <location>
        <begin position="253"/>
        <end position="273"/>
    </location>
</feature>
<dbReference type="GO" id="GO:0051560">
    <property type="term" value="P:mitochondrial calcium ion homeostasis"/>
    <property type="evidence" value="ECO:0007669"/>
    <property type="project" value="InterPro"/>
</dbReference>
<evidence type="ECO:0000256" key="2">
    <source>
        <dbReference type="ARBA" id="ARBA00005653"/>
    </source>
</evidence>
<dbReference type="SMR" id="A0A445H2Z4"/>
<keyword evidence="5 10" id="KW-0812">Transmembrane</keyword>